<accession>A0A2S6HU47</accession>
<dbReference type="EMBL" id="PTJA01000004">
    <property type="protein sequence ID" value="PPK81369.1"/>
    <property type="molecule type" value="Genomic_DNA"/>
</dbReference>
<gene>
    <name evidence="2" type="ORF">BXY41_104171</name>
</gene>
<name>A0A2S6HU47_9FIRM</name>
<feature type="repeat" description="TPR" evidence="1">
    <location>
        <begin position="80"/>
        <end position="113"/>
    </location>
</feature>
<dbReference type="InterPro" id="IPR011990">
    <property type="entry name" value="TPR-like_helical_dom_sf"/>
</dbReference>
<dbReference type="InterPro" id="IPR019734">
    <property type="entry name" value="TPR_rpt"/>
</dbReference>
<organism evidence="2 3">
    <name type="scientific">Lacrimispora xylanisolvens</name>
    <dbReference type="NCBI Taxonomy" id="384636"/>
    <lineage>
        <taxon>Bacteria</taxon>
        <taxon>Bacillati</taxon>
        <taxon>Bacillota</taxon>
        <taxon>Clostridia</taxon>
        <taxon>Lachnospirales</taxon>
        <taxon>Lachnospiraceae</taxon>
        <taxon>Lacrimispora</taxon>
    </lineage>
</organism>
<evidence type="ECO:0000256" key="1">
    <source>
        <dbReference type="PROSITE-ProRule" id="PRU00339"/>
    </source>
</evidence>
<dbReference type="SUPFAM" id="SSF48452">
    <property type="entry name" value="TPR-like"/>
    <property type="match status" value="2"/>
</dbReference>
<dbReference type="Gene3D" id="1.25.40.10">
    <property type="entry name" value="Tetratricopeptide repeat domain"/>
    <property type="match status" value="2"/>
</dbReference>
<dbReference type="SMART" id="SM00028">
    <property type="entry name" value="TPR"/>
    <property type="match status" value="4"/>
</dbReference>
<reference evidence="2 3" key="1">
    <citation type="submission" date="2018-02" db="EMBL/GenBank/DDBJ databases">
        <title>Genomic Encyclopedia of Archaeal and Bacterial Type Strains, Phase II (KMG-II): from individual species to whole genera.</title>
        <authorList>
            <person name="Goeker M."/>
        </authorList>
    </citation>
    <scope>NUCLEOTIDE SEQUENCE [LARGE SCALE GENOMIC DNA]</scope>
    <source>
        <strain evidence="2 3">DSM 3808</strain>
    </source>
</reference>
<protein>
    <submittedName>
        <fullName evidence="2">Coatomer epsilon subunit</fullName>
    </submittedName>
</protein>
<keyword evidence="3" id="KW-1185">Reference proteome</keyword>
<dbReference type="AlphaFoldDB" id="A0A2S6HU47"/>
<keyword evidence="1" id="KW-0802">TPR repeat</keyword>
<comment type="caution">
    <text evidence="2">The sequence shown here is derived from an EMBL/GenBank/DDBJ whole genome shotgun (WGS) entry which is preliminary data.</text>
</comment>
<evidence type="ECO:0000313" key="2">
    <source>
        <dbReference type="EMBL" id="PPK81369.1"/>
    </source>
</evidence>
<sequence length="408" mass="48133">MRFTVYFLLIIFAIVIIIGYKKQNRRLVDDTWFILGEYTILMLCERPEQDSFKDLMVKLKGNGDSLNEAINMLKEMEQTPDVKNALGVAYLRLRNFNEAEKELLEALNMAESDKDKVCILTNLAEVMLFEDDTVSAENYTEEALKLSKDNPLKNLVLESNLTSISLSHKTKPIEEIAKIKALLKKERKLLGSNQFVGIFNYETLAYACYYENNINRCEYYIKKAVALNKNTYQYVYVDAYLFKRMALMYEDLKDGSDKAIDYISKAIDLLEDWQNPDHYDLLASYEIRGTFYTNMILPNRDLAIKDFQYVLDHCPPYHELAAASYYNLAKMYFYYENASLITDLYAKAYYLWQLEGWSDLNQDIESELREEYTRQNVENESYDIWFKQKLKKQKMIWKTNGEVIERRL</sequence>
<dbReference type="Proteomes" id="UP000237749">
    <property type="component" value="Unassembled WGS sequence"/>
</dbReference>
<evidence type="ECO:0000313" key="3">
    <source>
        <dbReference type="Proteomes" id="UP000237749"/>
    </source>
</evidence>
<proteinExistence type="predicted"/>
<dbReference type="PROSITE" id="PS50005">
    <property type="entry name" value="TPR"/>
    <property type="match status" value="1"/>
</dbReference>